<evidence type="ECO:0000259" key="1">
    <source>
        <dbReference type="Pfam" id="PF13966"/>
    </source>
</evidence>
<accession>A0A9Q1Q441</accession>
<dbReference type="AlphaFoldDB" id="A0A9Q1Q441"/>
<sequence length="249" mass="28789">MWSQRARSDYLKHGDSNTRWFHARANMHRARNYINHLVDDEAEFIDKATVSRREELIRELFLPVDVDVILNIPLCPSWPQAKLMWHYTNDGTFTVRSAYHLLILEVVWSNGECSSNSIHDIWRSIWKLNVSPHIRVFAWRIGKSILPTGDNLSKQPPSFDMRRAICSHPEESDSHALLDYLLASKIWNARNCFIFAHPDHDPEALSKRALAFVAHFRQAHELEPSLATAHPCSWKPPDPGTYKLNFDGG</sequence>
<reference evidence="2" key="1">
    <citation type="submission" date="2022-04" db="EMBL/GenBank/DDBJ databases">
        <title>Carnegiea gigantea Genome sequencing and assembly v2.</title>
        <authorList>
            <person name="Copetti D."/>
            <person name="Sanderson M.J."/>
            <person name="Burquez A."/>
            <person name="Wojciechowski M.F."/>
        </authorList>
    </citation>
    <scope>NUCLEOTIDE SEQUENCE</scope>
    <source>
        <strain evidence="2">SGP5-SGP5p</strain>
        <tissue evidence="2">Aerial part</tissue>
    </source>
</reference>
<protein>
    <recommendedName>
        <fullName evidence="1">Reverse transcriptase zinc-binding domain-containing protein</fullName>
    </recommendedName>
</protein>
<evidence type="ECO:0000313" key="3">
    <source>
        <dbReference type="Proteomes" id="UP001153076"/>
    </source>
</evidence>
<name>A0A9Q1Q441_9CARY</name>
<keyword evidence="3" id="KW-1185">Reference proteome</keyword>
<dbReference type="Pfam" id="PF13966">
    <property type="entry name" value="zf-RVT"/>
    <property type="match status" value="1"/>
</dbReference>
<dbReference type="Proteomes" id="UP001153076">
    <property type="component" value="Unassembled WGS sequence"/>
</dbReference>
<dbReference type="OrthoDB" id="1938822at2759"/>
<proteinExistence type="predicted"/>
<gene>
    <name evidence="2" type="ORF">Cgig2_016948</name>
</gene>
<dbReference type="EMBL" id="JAKOGI010000931">
    <property type="protein sequence ID" value="KAJ8429117.1"/>
    <property type="molecule type" value="Genomic_DNA"/>
</dbReference>
<feature type="domain" description="Reverse transcriptase zinc-binding" evidence="1">
    <location>
        <begin position="93"/>
        <end position="187"/>
    </location>
</feature>
<evidence type="ECO:0000313" key="2">
    <source>
        <dbReference type="EMBL" id="KAJ8429117.1"/>
    </source>
</evidence>
<dbReference type="InterPro" id="IPR026960">
    <property type="entry name" value="RVT-Znf"/>
</dbReference>
<organism evidence="2 3">
    <name type="scientific">Carnegiea gigantea</name>
    <dbReference type="NCBI Taxonomy" id="171969"/>
    <lineage>
        <taxon>Eukaryota</taxon>
        <taxon>Viridiplantae</taxon>
        <taxon>Streptophyta</taxon>
        <taxon>Embryophyta</taxon>
        <taxon>Tracheophyta</taxon>
        <taxon>Spermatophyta</taxon>
        <taxon>Magnoliopsida</taxon>
        <taxon>eudicotyledons</taxon>
        <taxon>Gunneridae</taxon>
        <taxon>Pentapetalae</taxon>
        <taxon>Caryophyllales</taxon>
        <taxon>Cactineae</taxon>
        <taxon>Cactaceae</taxon>
        <taxon>Cactoideae</taxon>
        <taxon>Echinocereeae</taxon>
        <taxon>Carnegiea</taxon>
    </lineage>
</organism>
<comment type="caution">
    <text evidence="2">The sequence shown here is derived from an EMBL/GenBank/DDBJ whole genome shotgun (WGS) entry which is preliminary data.</text>
</comment>